<keyword evidence="3" id="KW-1185">Reference proteome</keyword>
<dbReference type="Proteomes" id="UP001597497">
    <property type="component" value="Unassembled WGS sequence"/>
</dbReference>
<evidence type="ECO:0000313" key="3">
    <source>
        <dbReference type="Proteomes" id="UP001597497"/>
    </source>
</evidence>
<feature type="transmembrane region" description="Helical" evidence="1">
    <location>
        <begin position="162"/>
        <end position="186"/>
    </location>
</feature>
<reference evidence="3" key="1">
    <citation type="journal article" date="2019" name="Int. J. Syst. Evol. Microbiol.">
        <title>The Global Catalogue of Microorganisms (GCM) 10K type strain sequencing project: providing services to taxonomists for standard genome sequencing and annotation.</title>
        <authorList>
            <consortium name="The Broad Institute Genomics Platform"/>
            <consortium name="The Broad Institute Genome Sequencing Center for Infectious Disease"/>
            <person name="Wu L."/>
            <person name="Ma J."/>
        </authorList>
    </citation>
    <scope>NUCLEOTIDE SEQUENCE [LARGE SCALE GENOMIC DNA]</scope>
    <source>
        <strain evidence="3">KCTC 33676</strain>
    </source>
</reference>
<feature type="transmembrane region" description="Helical" evidence="1">
    <location>
        <begin position="88"/>
        <end position="111"/>
    </location>
</feature>
<evidence type="ECO:0000256" key="1">
    <source>
        <dbReference type="SAM" id="Phobius"/>
    </source>
</evidence>
<protein>
    <submittedName>
        <fullName evidence="2">Uncharacterized protein</fullName>
    </submittedName>
</protein>
<dbReference type="EMBL" id="JBHUMM010000014">
    <property type="protein sequence ID" value="MFD2671761.1"/>
    <property type="molecule type" value="Genomic_DNA"/>
</dbReference>
<keyword evidence="1" id="KW-0812">Transmembrane</keyword>
<keyword evidence="1" id="KW-1133">Transmembrane helix</keyword>
<feature type="transmembrane region" description="Helical" evidence="1">
    <location>
        <begin position="56"/>
        <end position="76"/>
    </location>
</feature>
<accession>A0ABW5R9N5</accession>
<evidence type="ECO:0000313" key="2">
    <source>
        <dbReference type="EMBL" id="MFD2671761.1"/>
    </source>
</evidence>
<organism evidence="2 3">
    <name type="scientific">Marinicrinis sediminis</name>
    <dbReference type="NCBI Taxonomy" id="1652465"/>
    <lineage>
        <taxon>Bacteria</taxon>
        <taxon>Bacillati</taxon>
        <taxon>Bacillota</taxon>
        <taxon>Bacilli</taxon>
        <taxon>Bacillales</taxon>
        <taxon>Paenibacillaceae</taxon>
    </lineage>
</organism>
<feature type="transmembrane region" description="Helical" evidence="1">
    <location>
        <begin position="192"/>
        <end position="213"/>
    </location>
</feature>
<feature type="transmembrane region" description="Helical" evidence="1">
    <location>
        <begin position="123"/>
        <end position="142"/>
    </location>
</feature>
<sequence length="219" mass="25498">MNFLAFTFFSILELLAVLIFILVVFRIELKYYVFRIGFVSISIPITSYVMRVYFDLGAQVASMYLILMLLAFWIFFKFHIFYAALMTLLSLLYLNVVQFSELMILDLFQIFNIEDIRPLTFEAYAIQFIFFAFTLILSIILARKRIGFTFIPFTNDVPLRLVGINLLILIVLVIIAIIFNMSAVYFAEGFSIYFVIITIVAIIALISLVYLAIRREQID</sequence>
<keyword evidence="1" id="KW-0472">Membrane</keyword>
<comment type="caution">
    <text evidence="2">The sequence shown here is derived from an EMBL/GenBank/DDBJ whole genome shotgun (WGS) entry which is preliminary data.</text>
</comment>
<dbReference type="RefSeq" id="WP_379929234.1">
    <property type="nucleotide sequence ID" value="NZ_JBHUMM010000014.1"/>
</dbReference>
<name>A0ABW5R9N5_9BACL</name>
<feature type="transmembrane region" description="Helical" evidence="1">
    <location>
        <begin position="6"/>
        <end position="25"/>
    </location>
</feature>
<proteinExistence type="predicted"/>
<gene>
    <name evidence="2" type="ORF">ACFSUC_09095</name>
</gene>
<feature type="transmembrane region" description="Helical" evidence="1">
    <location>
        <begin position="32"/>
        <end position="50"/>
    </location>
</feature>